<evidence type="ECO:0000256" key="1">
    <source>
        <dbReference type="ARBA" id="ARBA00022729"/>
    </source>
</evidence>
<keyword evidence="6" id="KW-1185">Reference proteome</keyword>
<dbReference type="InterPro" id="IPR026444">
    <property type="entry name" value="Secre_tail"/>
</dbReference>
<evidence type="ECO:0000259" key="3">
    <source>
        <dbReference type="Pfam" id="PF13448"/>
    </source>
</evidence>
<dbReference type="RefSeq" id="WP_167962428.1">
    <property type="nucleotide sequence ID" value="NZ_JAATJJ010000001.1"/>
</dbReference>
<comment type="caution">
    <text evidence="5">The sequence shown here is derived from an EMBL/GenBank/DDBJ whole genome shotgun (WGS) entry which is preliminary data.</text>
</comment>
<accession>A0A846QWT3</accession>
<protein>
    <recommendedName>
        <fullName evidence="7">Por secretion system C-terminal sorting domain-containing protein</fullName>
    </recommendedName>
</protein>
<feature type="domain" description="DUF4114" evidence="3">
    <location>
        <begin position="276"/>
        <end position="360"/>
    </location>
</feature>
<organism evidence="5 6">
    <name type="scientific">Saonia flava</name>
    <dbReference type="NCBI Taxonomy" id="523696"/>
    <lineage>
        <taxon>Bacteria</taxon>
        <taxon>Pseudomonadati</taxon>
        <taxon>Bacteroidota</taxon>
        <taxon>Flavobacteriia</taxon>
        <taxon>Flavobacteriales</taxon>
        <taxon>Flavobacteriaceae</taxon>
        <taxon>Saonia</taxon>
    </lineage>
</organism>
<dbReference type="InterPro" id="IPR025193">
    <property type="entry name" value="DUF4114"/>
</dbReference>
<dbReference type="Proteomes" id="UP000590442">
    <property type="component" value="Unassembled WGS sequence"/>
</dbReference>
<proteinExistence type="predicted"/>
<dbReference type="EMBL" id="JAATJJ010000001">
    <property type="protein sequence ID" value="NJB71042.1"/>
    <property type="molecule type" value="Genomic_DNA"/>
</dbReference>
<evidence type="ECO:0000313" key="5">
    <source>
        <dbReference type="EMBL" id="NJB71042.1"/>
    </source>
</evidence>
<name>A0A846QWT3_9FLAO</name>
<evidence type="ECO:0000259" key="4">
    <source>
        <dbReference type="Pfam" id="PF18962"/>
    </source>
</evidence>
<reference evidence="5 6" key="1">
    <citation type="submission" date="2020-03" db="EMBL/GenBank/DDBJ databases">
        <title>Genomic Encyclopedia of Type Strains, Phase IV (KMG-IV): sequencing the most valuable type-strain genomes for metagenomic binning, comparative biology and taxonomic classification.</title>
        <authorList>
            <person name="Goeker M."/>
        </authorList>
    </citation>
    <scope>NUCLEOTIDE SEQUENCE [LARGE SCALE GENOMIC DNA]</scope>
    <source>
        <strain evidence="5 6">DSM 29762</strain>
    </source>
</reference>
<keyword evidence="1 2" id="KW-0732">Signal</keyword>
<feature type="domain" description="Secretion system C-terminal sorting" evidence="4">
    <location>
        <begin position="872"/>
        <end position="937"/>
    </location>
</feature>
<evidence type="ECO:0000313" key="6">
    <source>
        <dbReference type="Proteomes" id="UP000590442"/>
    </source>
</evidence>
<dbReference type="NCBIfam" id="TIGR04183">
    <property type="entry name" value="Por_Secre_tail"/>
    <property type="match status" value="1"/>
</dbReference>
<evidence type="ECO:0000256" key="2">
    <source>
        <dbReference type="SAM" id="SignalP"/>
    </source>
</evidence>
<sequence>MKQFLLISLLSCFSFGFAQTGAVSNFSFQQNPIELGETINFSIDYVSDVDAYFSIALLKSQNNGSQINWSTGMHWQSVNVPASASSSTFNGSIHLSGFNETSQEIAPEVFLVMVQLVDRNTGSSMAAVNNWGVGPENTITILPSSDVFNYQYLGAYDNDGTPLYLETPGDVVTESELETINNSLPESFPVPEYNPQYITSGYDTDLILDDNADVWVTFITEGAGYTNVLGYYTYDINNPPTTVPNQEDITIIYPNASELGAGGGLQVGDKVKIGTFTAGTGIGWVLLANAWNGKEVAHDIWQVYSNPDFNPESDETLRHHNVLLKDPDNERIILGFEDVRRDLDWCDNDFNDAIFYVTANPYTALRTANYAGVTDATPISSANDGGLESNGDLATLIAKRNFTRNKKGTSKNTKKAQRKYLKKTYKSIGAKSGTLDSYFPQTGMLGTETTYVSSPEDLLEITNAVNIFSIDYYQEEDRVTAALATETKGGVYDHSKTICDRLNSSKLLDVRTVTLQGYKLVYSQIERATGDVEYALTFSIKQDGGNTLYSLWNLDQYPAGDYLNFQVWGSSMGQVTTIVNNILKQLKLEGQLAKNSQDNIVPTVFIQSGFYKRGKLHLNIVNKVNAQWMNLDGNFKRTEQLDLENMNEMYTLSGAWNEEIVVEPGFIFDIGLSITAENSFQYDAIYLADGPWGVDYDSTIDSIEDFQIFAEVESDSTSAYPVERSVSAKGQVKGTINVFRNILAGDLVLDITDYDRLQFKLQSDVDLEISLVTDATDIWEERLRTTIVANDSLTPTSIMFSEFKNHLGQSMDFTKLRTVVFSVQGDYENFKSFDLEVEAMALNDKEMLVMPTEEESVVQEEIETENFGVKSYPNPFTEYVIISFPQEVNEVQMMVSNLLGQVIHREVVHTMDDQKSVRFEANNLSNGMYVYTLVDMVNNRTYQGKLIKN</sequence>
<gene>
    <name evidence="5" type="ORF">GGR42_001504</name>
</gene>
<evidence type="ECO:0008006" key="7">
    <source>
        <dbReference type="Google" id="ProtNLM"/>
    </source>
</evidence>
<dbReference type="Pfam" id="PF13448">
    <property type="entry name" value="DUF4114"/>
    <property type="match status" value="1"/>
</dbReference>
<feature type="chain" id="PRO_5032628407" description="Por secretion system C-terminal sorting domain-containing protein" evidence="2">
    <location>
        <begin position="19"/>
        <end position="949"/>
    </location>
</feature>
<dbReference type="AlphaFoldDB" id="A0A846QWT3"/>
<feature type="signal peptide" evidence="2">
    <location>
        <begin position="1"/>
        <end position="18"/>
    </location>
</feature>
<dbReference type="Pfam" id="PF18962">
    <property type="entry name" value="Por_Secre_tail"/>
    <property type="match status" value="1"/>
</dbReference>